<dbReference type="NCBIfam" id="TIGR04438">
    <property type="entry name" value="small_Trp_rich"/>
    <property type="match status" value="1"/>
</dbReference>
<keyword evidence="1" id="KW-0472">Membrane</keyword>
<dbReference type="EMBL" id="CP010951">
    <property type="protein sequence ID" value="AMO21762.1"/>
    <property type="molecule type" value="Genomic_DNA"/>
</dbReference>
<name>A0A127JUS0_9BURK</name>
<dbReference type="RefSeq" id="WP_061495381.1">
    <property type="nucleotide sequence ID" value="NZ_CP010951.1"/>
</dbReference>
<evidence type="ECO:0000313" key="3">
    <source>
        <dbReference type="Proteomes" id="UP000070433"/>
    </source>
</evidence>
<evidence type="ECO:0008006" key="4">
    <source>
        <dbReference type="Google" id="ProtNLM"/>
    </source>
</evidence>
<proteinExistence type="predicted"/>
<keyword evidence="3" id="KW-1185">Reference proteome</keyword>
<accession>A0A127JUS0</accession>
<protein>
    <recommendedName>
        <fullName evidence="4">TIGR04438 family Trp-rich protein</fullName>
    </recommendedName>
</protein>
<keyword evidence="1" id="KW-1133">Transmembrane helix</keyword>
<dbReference type="AlphaFoldDB" id="A0A127JUS0"/>
<gene>
    <name evidence="2" type="ORF">UC35_01325</name>
</gene>
<dbReference type="Proteomes" id="UP000070433">
    <property type="component" value="Chromosome"/>
</dbReference>
<dbReference type="PATRIC" id="fig|94132.3.peg.263"/>
<dbReference type="OrthoDB" id="8689816at2"/>
<evidence type="ECO:0000313" key="2">
    <source>
        <dbReference type="EMBL" id="AMO21762.1"/>
    </source>
</evidence>
<feature type="transmembrane region" description="Helical" evidence="1">
    <location>
        <begin position="26"/>
        <end position="43"/>
    </location>
</feature>
<evidence type="ECO:0000256" key="1">
    <source>
        <dbReference type="SAM" id="Phobius"/>
    </source>
</evidence>
<keyword evidence="1" id="KW-0812">Transmembrane</keyword>
<reference evidence="2 3" key="1">
    <citation type="journal article" date="2014" name="Int. J. Syst. Evol. Microbiol.">
        <title>Ramlibacter solisilvae sp. nov., isolated from forest soil, and emended description of the genus Ramlibacter.</title>
        <authorList>
            <person name="Lee H.J."/>
            <person name="Lee S.H."/>
            <person name="Lee S.S."/>
            <person name="Lee J.S."/>
            <person name="Kim Y."/>
            <person name="Kim S.C."/>
            <person name="Jeon C.O."/>
        </authorList>
    </citation>
    <scope>NUCLEOTIDE SEQUENCE [LARGE SCALE GENOMIC DNA]</scope>
    <source>
        <strain evidence="2 3">5-10</strain>
    </source>
</reference>
<organism evidence="2 3">
    <name type="scientific">Ramlibacter tataouinensis</name>
    <dbReference type="NCBI Taxonomy" id="94132"/>
    <lineage>
        <taxon>Bacteria</taxon>
        <taxon>Pseudomonadati</taxon>
        <taxon>Pseudomonadota</taxon>
        <taxon>Betaproteobacteria</taxon>
        <taxon>Burkholderiales</taxon>
        <taxon>Comamonadaceae</taxon>
        <taxon>Ramlibacter</taxon>
    </lineage>
</organism>
<sequence>MYLLGLGIILLAMKYLEIGPVAAWDWWWVLSPFGAAAVWWTWADWSGYTKRKAVEAENRKKQARIDKSKEALGIKPRRR</sequence>
<dbReference type="InterPro" id="IPR031044">
    <property type="entry name" value="Small_Trp_rich"/>
</dbReference>